<evidence type="ECO:0008006" key="4">
    <source>
        <dbReference type="Google" id="ProtNLM"/>
    </source>
</evidence>
<evidence type="ECO:0000313" key="3">
    <source>
        <dbReference type="Proteomes" id="UP000830583"/>
    </source>
</evidence>
<keyword evidence="3" id="KW-1185">Reference proteome</keyword>
<reference evidence="2" key="1">
    <citation type="submission" date="2022-04" db="EMBL/GenBank/DDBJ databases">
        <title>Consumption of N2O by Flavobacterium azooxidireducens sp. nov. isolated from Decomposing Leaf Litter of Phragmites australis (Cav.).</title>
        <authorList>
            <person name="Behrendt U."/>
            <person name="Spanner T."/>
            <person name="Augustin J."/>
            <person name="Horn M.A."/>
            <person name="Kolb S."/>
            <person name="Ulrich A."/>
        </authorList>
    </citation>
    <scope>NUCLEOTIDE SEQUENCE</scope>
    <source>
        <strain evidence="2">IGB 4-14</strain>
    </source>
</reference>
<dbReference type="EMBL" id="CP096205">
    <property type="protein sequence ID" value="UPQ78091.1"/>
    <property type="molecule type" value="Genomic_DNA"/>
</dbReference>
<feature type="coiled-coil region" evidence="1">
    <location>
        <begin position="126"/>
        <end position="160"/>
    </location>
</feature>
<dbReference type="RefSeq" id="WP_248433019.1">
    <property type="nucleotide sequence ID" value="NZ_CP096205.1"/>
</dbReference>
<keyword evidence="1" id="KW-0175">Coiled coil</keyword>
<name>A0ABY4KBB6_9FLAO</name>
<gene>
    <name evidence="2" type="ORF">M0M57_10700</name>
</gene>
<evidence type="ECO:0000256" key="1">
    <source>
        <dbReference type="SAM" id="Coils"/>
    </source>
</evidence>
<proteinExistence type="predicted"/>
<accession>A0ABY4KBB6</accession>
<evidence type="ECO:0000313" key="2">
    <source>
        <dbReference type="EMBL" id="UPQ78091.1"/>
    </source>
</evidence>
<dbReference type="Proteomes" id="UP000830583">
    <property type="component" value="Chromosome"/>
</dbReference>
<sequence>MKNFILILLIIPFLSCKESTNPNDSSNSNLQTVTKGCNCIKSSQDPLDFFTEEFLADLAEPAIPVVEIHKLKNYTMYKSHWKIDDSVSFFSVEEIETLSDLKSKRKSLFKNNPDLTMVEYIKTYYKSMTEEEVKKYEALLDEEAQKQNNTENEVDEETRKKLQNSALSMQKAAYTQIENLGDYAVYNKKSNDLHVVCGDIHFHIRGQVGPWGEHDKEKGLELAKLGAKKIINQCR</sequence>
<organism evidence="2 3">
    <name type="scientific">Flavobacterium azooxidireducens</name>
    <dbReference type="NCBI Taxonomy" id="1871076"/>
    <lineage>
        <taxon>Bacteria</taxon>
        <taxon>Pseudomonadati</taxon>
        <taxon>Bacteroidota</taxon>
        <taxon>Flavobacteriia</taxon>
        <taxon>Flavobacteriales</taxon>
        <taxon>Flavobacteriaceae</taxon>
        <taxon>Flavobacterium</taxon>
    </lineage>
</organism>
<protein>
    <recommendedName>
        <fullName evidence="4">Lipoprotein</fullName>
    </recommendedName>
</protein>